<organism evidence="6">
    <name type="scientific">marine sediment metagenome</name>
    <dbReference type="NCBI Taxonomy" id="412755"/>
    <lineage>
        <taxon>unclassified sequences</taxon>
        <taxon>metagenomes</taxon>
        <taxon>ecological metagenomes</taxon>
    </lineage>
</organism>
<dbReference type="InterPro" id="IPR051464">
    <property type="entry name" value="Peptidase_M42_aminopept"/>
</dbReference>
<dbReference type="PANTHER" id="PTHR32481:SF0">
    <property type="entry name" value="AMINOPEPTIDASE YPDE-RELATED"/>
    <property type="match status" value="1"/>
</dbReference>
<dbReference type="PANTHER" id="PTHR32481">
    <property type="entry name" value="AMINOPEPTIDASE"/>
    <property type="match status" value="1"/>
</dbReference>
<accession>A0A0F9GEA6</accession>
<dbReference type="AlphaFoldDB" id="A0A0F9GEA6"/>
<proteinExistence type="inferred from homology"/>
<dbReference type="InterPro" id="IPR023367">
    <property type="entry name" value="Peptidase_M42_dom2"/>
</dbReference>
<dbReference type="Gene3D" id="2.40.30.40">
    <property type="entry name" value="Peptidase M42, domain 2"/>
    <property type="match status" value="1"/>
</dbReference>
<dbReference type="PIRSF" id="PIRSF001123">
    <property type="entry name" value="PepA_GA"/>
    <property type="match status" value="1"/>
</dbReference>
<keyword evidence="3" id="KW-0645">Protease</keyword>
<dbReference type="EMBL" id="LAZR01018232">
    <property type="protein sequence ID" value="KKL97169.1"/>
    <property type="molecule type" value="Genomic_DNA"/>
</dbReference>
<reference evidence="6" key="1">
    <citation type="journal article" date="2015" name="Nature">
        <title>Complex archaea that bridge the gap between prokaryotes and eukaryotes.</title>
        <authorList>
            <person name="Spang A."/>
            <person name="Saw J.H."/>
            <person name="Jorgensen S.L."/>
            <person name="Zaremba-Niedzwiedzka K."/>
            <person name="Martijn J."/>
            <person name="Lind A.E."/>
            <person name="van Eijk R."/>
            <person name="Schleper C."/>
            <person name="Guy L."/>
            <person name="Ettema T.J."/>
        </authorList>
    </citation>
    <scope>NUCLEOTIDE SEQUENCE</scope>
</reference>
<dbReference type="SUPFAM" id="SSF53187">
    <property type="entry name" value="Zn-dependent exopeptidases"/>
    <property type="match status" value="1"/>
</dbReference>
<evidence type="ECO:0000256" key="1">
    <source>
        <dbReference type="ARBA" id="ARBA00006272"/>
    </source>
</evidence>
<evidence type="ECO:0000256" key="2">
    <source>
        <dbReference type="ARBA" id="ARBA00022438"/>
    </source>
</evidence>
<comment type="similarity">
    <text evidence="1">Belongs to the peptidase M42 family.</text>
</comment>
<dbReference type="GO" id="GO:0004177">
    <property type="term" value="F:aminopeptidase activity"/>
    <property type="evidence" value="ECO:0007669"/>
    <property type="project" value="UniProtKB-KW"/>
</dbReference>
<evidence type="ECO:0000256" key="4">
    <source>
        <dbReference type="ARBA" id="ARBA00022723"/>
    </source>
</evidence>
<dbReference type="SUPFAM" id="SSF101821">
    <property type="entry name" value="Aminopeptidase/glucanase lid domain"/>
    <property type="match status" value="1"/>
</dbReference>
<protein>
    <recommendedName>
        <fullName evidence="7">Peptidase M42 family protein</fullName>
    </recommendedName>
</protein>
<dbReference type="InterPro" id="IPR008007">
    <property type="entry name" value="Peptidase_M42"/>
</dbReference>
<evidence type="ECO:0000256" key="3">
    <source>
        <dbReference type="ARBA" id="ARBA00022670"/>
    </source>
</evidence>
<dbReference type="GO" id="GO:0046872">
    <property type="term" value="F:metal ion binding"/>
    <property type="evidence" value="ECO:0007669"/>
    <property type="project" value="UniProtKB-KW"/>
</dbReference>
<keyword evidence="4" id="KW-0479">Metal-binding</keyword>
<evidence type="ECO:0008006" key="7">
    <source>
        <dbReference type="Google" id="ProtNLM"/>
    </source>
</evidence>
<dbReference type="GO" id="GO:0006508">
    <property type="term" value="P:proteolysis"/>
    <property type="evidence" value="ECO:0007669"/>
    <property type="project" value="UniProtKB-KW"/>
</dbReference>
<dbReference type="Gene3D" id="3.40.630.10">
    <property type="entry name" value="Zn peptidases"/>
    <property type="match status" value="1"/>
</dbReference>
<gene>
    <name evidence="6" type="ORF">LCGC14_1837160</name>
</gene>
<evidence type="ECO:0000256" key="5">
    <source>
        <dbReference type="ARBA" id="ARBA00022801"/>
    </source>
</evidence>
<dbReference type="Pfam" id="PF05343">
    <property type="entry name" value="Peptidase_M42"/>
    <property type="match status" value="1"/>
</dbReference>
<comment type="caution">
    <text evidence="6">The sequence shown here is derived from an EMBL/GenBank/DDBJ whole genome shotgun (WGS) entry which is preliminary data.</text>
</comment>
<name>A0A0F9GEA6_9ZZZZ</name>
<evidence type="ECO:0000313" key="6">
    <source>
        <dbReference type="EMBL" id="KKL97169.1"/>
    </source>
</evidence>
<sequence>MVKLDKDIKLLNSLLKIPSPSGFETTLANHIKKILSRIIPKNQIEIDFHNNVIATIKGKTDKVVMIDSHLDELGFLVNNINKEGYISLISVGGRDVTLLRGRNIVIISDKGVINGVIGTKPIHLIDNEKDEPPEYTCDVTVDVGIRKKKEIEKYFKIGDPVILKSNFTHLLGNNYSGAGFDDKAGCFVLIKIIENIVTKCGIVPTNTLKFTFSSQEEVGCKGALELVNKYKPDLFIGIDVGFATDTADTSEKEVGKFELGKGIGIHRGINIYKPVNELLVKIAKENKIKTQFLATTGCDTNAGYIANKEGGIKVLDLGIPLRYMHSSIEVINIKDLISGSNLLTKLLLSKRIGKLI</sequence>
<keyword evidence="2" id="KW-0031">Aminopeptidase</keyword>
<keyword evidence="5" id="KW-0378">Hydrolase</keyword>